<keyword evidence="3" id="KW-1185">Reference proteome</keyword>
<dbReference type="Proteomes" id="UP001596390">
    <property type="component" value="Unassembled WGS sequence"/>
</dbReference>
<accession>A0ABD5YCC1</accession>
<reference evidence="2 3" key="1">
    <citation type="journal article" date="2019" name="Int. J. Syst. Evol. Microbiol.">
        <title>The Global Catalogue of Microorganisms (GCM) 10K type strain sequencing project: providing services to taxonomists for standard genome sequencing and annotation.</title>
        <authorList>
            <consortium name="The Broad Institute Genomics Platform"/>
            <consortium name="The Broad Institute Genome Sequencing Center for Infectious Disease"/>
            <person name="Wu L."/>
            <person name="Ma J."/>
        </authorList>
    </citation>
    <scope>NUCLEOTIDE SEQUENCE [LARGE SCALE GENOMIC DNA]</scope>
    <source>
        <strain evidence="2 3">Q85</strain>
    </source>
</reference>
<dbReference type="EMBL" id="JBHSZZ010000019">
    <property type="protein sequence ID" value="MFC7186057.1"/>
    <property type="molecule type" value="Genomic_DNA"/>
</dbReference>
<keyword evidence="1" id="KW-0472">Membrane</keyword>
<dbReference type="RefSeq" id="WP_267663034.1">
    <property type="nucleotide sequence ID" value="NZ_JAODIX010000019.1"/>
</dbReference>
<organism evidence="2 3">
    <name type="scientific">Halorubrum yunnanense</name>
    <dbReference type="NCBI Taxonomy" id="1526162"/>
    <lineage>
        <taxon>Archaea</taxon>
        <taxon>Methanobacteriati</taxon>
        <taxon>Methanobacteriota</taxon>
        <taxon>Stenosarchaea group</taxon>
        <taxon>Halobacteria</taxon>
        <taxon>Halobacteriales</taxon>
        <taxon>Haloferacaceae</taxon>
        <taxon>Halorubrum</taxon>
    </lineage>
</organism>
<feature type="transmembrane region" description="Helical" evidence="1">
    <location>
        <begin position="12"/>
        <end position="34"/>
    </location>
</feature>
<evidence type="ECO:0000256" key="1">
    <source>
        <dbReference type="SAM" id="Phobius"/>
    </source>
</evidence>
<sequence length="74" mass="7874">MSNESTETVAVLNTTSAVGIGVCFALASAALFALPTLERQGFAFETAFWMVSAVELLAAFGIAYFVLNLHEERG</sequence>
<evidence type="ECO:0000313" key="3">
    <source>
        <dbReference type="Proteomes" id="UP001596390"/>
    </source>
</evidence>
<proteinExistence type="predicted"/>
<protein>
    <recommendedName>
        <fullName evidence="4">Bacterioopsin-associated protein</fullName>
    </recommendedName>
</protein>
<evidence type="ECO:0000313" key="2">
    <source>
        <dbReference type="EMBL" id="MFC7186057.1"/>
    </source>
</evidence>
<name>A0ABD5YCC1_9EURY</name>
<gene>
    <name evidence="2" type="ORF">ACFQMK_03980</name>
</gene>
<dbReference type="AlphaFoldDB" id="A0ABD5YCC1"/>
<evidence type="ECO:0008006" key="4">
    <source>
        <dbReference type="Google" id="ProtNLM"/>
    </source>
</evidence>
<keyword evidence="1" id="KW-0812">Transmembrane</keyword>
<comment type="caution">
    <text evidence="2">The sequence shown here is derived from an EMBL/GenBank/DDBJ whole genome shotgun (WGS) entry which is preliminary data.</text>
</comment>
<feature type="transmembrane region" description="Helical" evidence="1">
    <location>
        <begin position="46"/>
        <end position="67"/>
    </location>
</feature>
<keyword evidence="1" id="KW-1133">Transmembrane helix</keyword>